<dbReference type="InterPro" id="IPR052438">
    <property type="entry name" value="Chromatin_remod/trans_coact"/>
</dbReference>
<protein>
    <submittedName>
        <fullName evidence="1">Uncharacterized protein</fullName>
    </submittedName>
</protein>
<organism evidence="1 2">
    <name type="scientific">Knipowitschia caucasica</name>
    <name type="common">Caucasian dwarf goby</name>
    <name type="synonym">Pomatoschistus caucasicus</name>
    <dbReference type="NCBI Taxonomy" id="637954"/>
    <lineage>
        <taxon>Eukaryota</taxon>
        <taxon>Metazoa</taxon>
        <taxon>Chordata</taxon>
        <taxon>Craniata</taxon>
        <taxon>Vertebrata</taxon>
        <taxon>Euteleostomi</taxon>
        <taxon>Actinopterygii</taxon>
        <taxon>Neopterygii</taxon>
        <taxon>Teleostei</taxon>
        <taxon>Neoteleostei</taxon>
        <taxon>Acanthomorphata</taxon>
        <taxon>Gobiaria</taxon>
        <taxon>Gobiiformes</taxon>
        <taxon>Gobioidei</taxon>
        <taxon>Gobiidae</taxon>
        <taxon>Gobiinae</taxon>
        <taxon>Knipowitschia</taxon>
    </lineage>
</organism>
<proteinExistence type="predicted"/>
<dbReference type="AlphaFoldDB" id="A0AAV2J2X8"/>
<evidence type="ECO:0000313" key="1">
    <source>
        <dbReference type="EMBL" id="CAL1571030.1"/>
    </source>
</evidence>
<evidence type="ECO:0000313" key="2">
    <source>
        <dbReference type="Proteomes" id="UP001497482"/>
    </source>
</evidence>
<dbReference type="EMBL" id="OZ035832">
    <property type="protein sequence ID" value="CAL1571030.1"/>
    <property type="molecule type" value="Genomic_DNA"/>
</dbReference>
<accession>A0AAV2J2X8</accession>
<dbReference type="PANTHER" id="PTHR15572">
    <property type="entry name" value="GLIOMA TUMOR SUPPRESSOR CANDIDATE REGION GENE 1"/>
    <property type="match status" value="1"/>
</dbReference>
<dbReference type="GO" id="GO:0045893">
    <property type="term" value="P:positive regulation of DNA-templated transcription"/>
    <property type="evidence" value="ECO:0007669"/>
    <property type="project" value="TreeGrafter"/>
</dbReference>
<reference evidence="1 2" key="1">
    <citation type="submission" date="2024-04" db="EMBL/GenBank/DDBJ databases">
        <authorList>
            <person name="Waldvogel A.-M."/>
            <person name="Schoenle A."/>
        </authorList>
    </citation>
    <scope>NUCLEOTIDE SEQUENCE [LARGE SCALE GENOMIC DNA]</scope>
</reference>
<name>A0AAV2J2X8_KNICA</name>
<keyword evidence="2" id="KW-1185">Reference proteome</keyword>
<gene>
    <name evidence="1" type="ORF">KC01_LOCUS3211</name>
</gene>
<sequence length="208" mass="21668">MHGYHTRARLSWRPRAACTSIVSVVMDDEDGRCLLDVICDPEALNDFLHGSETHGHVSEVQPTVQLSANETAGLPRVSVDLDFLEDDDILGGSPGGESGTNGIGTNHEPCDILQQSLAEANITEQSLQEAEAELDLGSFGIPGLTQVVQTMPDASLSGPGGPVGVGIGVGGSGTIFTGAGPSSTVKILSLFSCNLEDRYLHNILVATS</sequence>
<dbReference type="PANTHER" id="PTHR15572:SF1">
    <property type="entry name" value="BRD4-INTERACTING CHROMATIN-REMODELING COMPLEX-ASSOCIATED PROTEIN"/>
    <property type="match status" value="1"/>
</dbReference>
<dbReference type="GO" id="GO:0016514">
    <property type="term" value="C:SWI/SNF complex"/>
    <property type="evidence" value="ECO:0007669"/>
    <property type="project" value="TreeGrafter"/>
</dbReference>
<dbReference type="Proteomes" id="UP001497482">
    <property type="component" value="Chromosome 10"/>
</dbReference>